<organism evidence="2 3">
    <name type="scientific">Halorhodospira halochloris</name>
    <name type="common">Ectothiorhodospira halochloris</name>
    <dbReference type="NCBI Taxonomy" id="1052"/>
    <lineage>
        <taxon>Bacteria</taxon>
        <taxon>Pseudomonadati</taxon>
        <taxon>Pseudomonadota</taxon>
        <taxon>Gammaproteobacteria</taxon>
        <taxon>Chromatiales</taxon>
        <taxon>Ectothiorhodospiraceae</taxon>
        <taxon>Halorhodospira</taxon>
    </lineage>
</organism>
<sequence length="127" mass="14569">MLSRALTVTVVAIAASACMPPAPPEQPRRLVEPGEFYWAQLECVAGAQLAVTTPQATNNNAAPNQPGQWMGMIDGQQDFRTQNPHYIENQRLSAMQQQYVEDCIRYKGYGWYLDRMRDLQDWLQYMR</sequence>
<evidence type="ECO:0000256" key="1">
    <source>
        <dbReference type="SAM" id="SignalP"/>
    </source>
</evidence>
<evidence type="ECO:0008006" key="4">
    <source>
        <dbReference type="Google" id="ProtNLM"/>
    </source>
</evidence>
<evidence type="ECO:0000313" key="3">
    <source>
        <dbReference type="Proteomes" id="UP000218890"/>
    </source>
</evidence>
<gene>
    <name evidence="2" type="ORF">HH1059_01720</name>
</gene>
<name>A0A120MZL6_HALHR</name>
<dbReference type="EMBL" id="AP017372">
    <property type="protein sequence ID" value="BAU56846.2"/>
    <property type="molecule type" value="Genomic_DNA"/>
</dbReference>
<dbReference type="KEGG" id="hhk:HH1059_01720"/>
<feature type="signal peptide" evidence="1">
    <location>
        <begin position="1"/>
        <end position="17"/>
    </location>
</feature>
<dbReference type="RefSeq" id="WP_096407224.1">
    <property type="nucleotide sequence ID" value="NZ_AP017372.2"/>
</dbReference>
<reference evidence="2" key="1">
    <citation type="submission" date="2016-02" db="EMBL/GenBank/DDBJ databases">
        <title>Halorhodospira halochloris DSM-1059 complete genome, version 2.</title>
        <authorList>
            <person name="Tsukatani Y."/>
        </authorList>
    </citation>
    <scope>NUCLEOTIDE SEQUENCE</scope>
    <source>
        <strain evidence="2">DSM 1059</strain>
    </source>
</reference>
<keyword evidence="1" id="KW-0732">Signal</keyword>
<protein>
    <recommendedName>
        <fullName evidence="4">Lipoprotein</fullName>
    </recommendedName>
</protein>
<accession>A0A120MZL6</accession>
<evidence type="ECO:0000313" key="2">
    <source>
        <dbReference type="EMBL" id="BAU56846.2"/>
    </source>
</evidence>
<proteinExistence type="predicted"/>
<dbReference type="Proteomes" id="UP000218890">
    <property type="component" value="Chromosome"/>
</dbReference>
<feature type="chain" id="PRO_5016351117" description="Lipoprotein" evidence="1">
    <location>
        <begin position="18"/>
        <end position="127"/>
    </location>
</feature>
<keyword evidence="3" id="KW-1185">Reference proteome</keyword>
<dbReference type="AlphaFoldDB" id="A0A120MZL6"/>
<dbReference type="PROSITE" id="PS51257">
    <property type="entry name" value="PROKAR_LIPOPROTEIN"/>
    <property type="match status" value="1"/>
</dbReference>